<name>A0A3N2RQ24_LYSEN</name>
<accession>A0A3N2RQ24</accession>
<organism evidence="1 2">
    <name type="scientific">Lysobacter enzymogenes</name>
    <dbReference type="NCBI Taxonomy" id="69"/>
    <lineage>
        <taxon>Bacteria</taxon>
        <taxon>Pseudomonadati</taxon>
        <taxon>Pseudomonadota</taxon>
        <taxon>Gammaproteobacteria</taxon>
        <taxon>Lysobacterales</taxon>
        <taxon>Lysobacteraceae</taxon>
        <taxon>Lysobacter</taxon>
    </lineage>
</organism>
<gene>
    <name evidence="1" type="ORF">D9T17_01040</name>
</gene>
<dbReference type="EMBL" id="RCTY01000001">
    <property type="protein sequence ID" value="ROU09441.1"/>
    <property type="molecule type" value="Genomic_DNA"/>
</dbReference>
<evidence type="ECO:0000313" key="2">
    <source>
        <dbReference type="Proteomes" id="UP000275910"/>
    </source>
</evidence>
<sequence>MLEAFEQLRAHEVVADGRTHQLAFDRKTTLGQIIGQLQEQDLRVYQMALDLHDKDGVEVARALSHARHAVRHAVQLNMFDGSFTPEQYQVKRREILESCAAGEALLKPLCDSAYRLLRDQQI</sequence>
<dbReference type="Proteomes" id="UP000275910">
    <property type="component" value="Unassembled WGS sequence"/>
</dbReference>
<evidence type="ECO:0000313" key="1">
    <source>
        <dbReference type="EMBL" id="ROU09441.1"/>
    </source>
</evidence>
<reference evidence="1 2" key="1">
    <citation type="submission" date="2018-10" db="EMBL/GenBank/DDBJ databases">
        <title>The genome of Lysobacter enzymogenes OH11.</title>
        <authorList>
            <person name="Liu F."/>
            <person name="Zhao Y."/>
            <person name="Qian G."/>
            <person name="Chen Y."/>
            <person name="Xu H."/>
        </authorList>
    </citation>
    <scope>NUCLEOTIDE SEQUENCE [LARGE SCALE GENOMIC DNA]</scope>
    <source>
        <strain evidence="1 2">OH11</strain>
    </source>
</reference>
<dbReference type="AlphaFoldDB" id="A0A3N2RQ24"/>
<protein>
    <submittedName>
        <fullName evidence="1">Uncharacterized protein</fullName>
    </submittedName>
</protein>
<comment type="caution">
    <text evidence="1">The sequence shown here is derived from an EMBL/GenBank/DDBJ whole genome shotgun (WGS) entry which is preliminary data.</text>
</comment>
<proteinExistence type="predicted"/>